<reference evidence="2 3" key="1">
    <citation type="journal article" date="2012" name="J. Bacteriol.">
        <title>Draft genome sequence of Streptomyces globisporus C-1027, which produces an antitumor antibiotic consisting of a nine-membered enediyne with a chromoprotein.</title>
        <authorList>
            <person name="Wang L."/>
            <person name="Wang S."/>
            <person name="He Q."/>
            <person name="Yu T."/>
            <person name="Li Q."/>
            <person name="Hong B."/>
        </authorList>
    </citation>
    <scope>NUCLEOTIDE SEQUENCE [LARGE SCALE GENOMIC DNA]</scope>
    <source>
        <strain evidence="2 3">C-1027</strain>
    </source>
</reference>
<dbReference type="GeneID" id="27786409"/>
<dbReference type="AlphaFoldDB" id="A0A0U3LNZ3"/>
<proteinExistence type="predicted"/>
<evidence type="ECO:0000259" key="1">
    <source>
        <dbReference type="Pfam" id="PF00561"/>
    </source>
</evidence>
<dbReference type="PANTHER" id="PTHR43194">
    <property type="entry name" value="HYDROLASE ALPHA/BETA FOLD FAMILY"/>
    <property type="match status" value="1"/>
</dbReference>
<accession>A0A0U3LNZ3</accession>
<protein>
    <submittedName>
        <fullName evidence="2">Hydrolase</fullName>
    </submittedName>
</protein>
<dbReference type="PRINTS" id="PR00111">
    <property type="entry name" value="ABHYDROLASE"/>
</dbReference>
<organism evidence="2 3">
    <name type="scientific">Streptomyces globisporus C-1027</name>
    <dbReference type="NCBI Taxonomy" id="1172567"/>
    <lineage>
        <taxon>Bacteria</taxon>
        <taxon>Bacillati</taxon>
        <taxon>Actinomycetota</taxon>
        <taxon>Actinomycetes</taxon>
        <taxon>Kitasatosporales</taxon>
        <taxon>Streptomycetaceae</taxon>
        <taxon>Streptomyces</taxon>
    </lineage>
</organism>
<dbReference type="STRING" id="1172567.WQO_28745"/>
<dbReference type="Gene3D" id="3.40.50.1820">
    <property type="entry name" value="alpha/beta hydrolase"/>
    <property type="match status" value="2"/>
</dbReference>
<dbReference type="PANTHER" id="PTHR43194:SF2">
    <property type="entry name" value="PEROXISOMAL MEMBRANE PROTEIN LPX1"/>
    <property type="match status" value="1"/>
</dbReference>
<dbReference type="InterPro" id="IPR050228">
    <property type="entry name" value="Carboxylesterase_BioH"/>
</dbReference>
<dbReference type="RefSeq" id="WP_032749323.1">
    <property type="nucleotide sequence ID" value="NZ_CP013738.1"/>
</dbReference>
<name>A0A0U3LNZ3_STRGL</name>
<dbReference type="Proteomes" id="UP000064183">
    <property type="component" value="Chromosome"/>
</dbReference>
<dbReference type="InterPro" id="IPR029058">
    <property type="entry name" value="AB_hydrolase_fold"/>
</dbReference>
<dbReference type="Pfam" id="PF00561">
    <property type="entry name" value="Abhydrolase_1"/>
    <property type="match status" value="1"/>
</dbReference>
<dbReference type="EMBL" id="CP013738">
    <property type="protein sequence ID" value="ALU96971.1"/>
    <property type="molecule type" value="Genomic_DNA"/>
</dbReference>
<dbReference type="SUPFAM" id="SSF53474">
    <property type="entry name" value="alpha/beta-Hydrolases"/>
    <property type="match status" value="1"/>
</dbReference>
<dbReference type="KEGG" id="sgb:WQO_28745"/>
<dbReference type="GO" id="GO:0016787">
    <property type="term" value="F:hydrolase activity"/>
    <property type="evidence" value="ECO:0007669"/>
    <property type="project" value="UniProtKB-KW"/>
</dbReference>
<evidence type="ECO:0000313" key="2">
    <source>
        <dbReference type="EMBL" id="ALU96971.1"/>
    </source>
</evidence>
<dbReference type="InterPro" id="IPR000073">
    <property type="entry name" value="AB_hydrolase_1"/>
</dbReference>
<evidence type="ECO:0000313" key="3">
    <source>
        <dbReference type="Proteomes" id="UP000064183"/>
    </source>
</evidence>
<gene>
    <name evidence="2" type="ORF">WQO_28745</name>
</gene>
<feature type="domain" description="AB hydrolase-1" evidence="1">
    <location>
        <begin position="26"/>
        <end position="126"/>
    </location>
</feature>
<sequence>MEDQSVVDVGDVRLAYRAWGDAFGSPVVLLHGLGGSAANWEAAGTLLGQEWRVYALDLRGHGESDWPDDYDLELMAEDVVGFLDELELDRVGLVGHGMGGVVARLVAQEHSDRVERLVLVETPAPFPGDPGPAGRAEGPVDYDENAVPAVHDQLADPGPDAAEHLGDIVSPTLIITGGPESEMEQHRQADVAALVPDCRLITVPGGHRMHETRADQVAAHITEFFTS</sequence>
<keyword evidence="2" id="KW-0378">Hydrolase</keyword>